<feature type="compositionally biased region" description="Basic and acidic residues" evidence="1">
    <location>
        <begin position="38"/>
        <end position="47"/>
    </location>
</feature>
<proteinExistence type="predicted"/>
<dbReference type="VEuPathDB" id="FungiDB:AeMF1_011594"/>
<dbReference type="EMBL" id="VJMJ01000146">
    <property type="protein sequence ID" value="KAF0731245.1"/>
    <property type="molecule type" value="Genomic_DNA"/>
</dbReference>
<feature type="compositionally biased region" description="Gly residues" evidence="1">
    <location>
        <begin position="222"/>
        <end position="237"/>
    </location>
</feature>
<sequence>MDDHMGLCRTTRQDLSRWQNERLERFVARVRKGAAQHAKIESLDHPKANSSTVPRSTSLATQLRSSWTLHNTHGHLSVKNPEFSMDPRQSFVPRFETTIVAGHARSTPIQGKVSHGQESARLVHLVILGKLKPSVSEGRPHWPMELAQNIHWHYKYMCELFIIRVERCIDFKKHGCRAASERWKRVGVYIPSFAMSRPSCQQSQNVNNFLSERSSTRLAKPPGGGSTVGSLIFGGGDTTTATDDRKTRRGLGSRPEQSSGSQVFHQQDSGSSTALVKGNKETEKYQLQQQQYLQQQMDRRATSNNQTSSDIFLRNAPAGIAGERRTKRMYNNNQSDFKLS</sequence>
<feature type="compositionally biased region" description="Polar residues" evidence="1">
    <location>
        <begin position="255"/>
        <end position="274"/>
    </location>
</feature>
<dbReference type="AlphaFoldDB" id="A0A6G0WUV6"/>
<evidence type="ECO:0000313" key="2">
    <source>
        <dbReference type="EMBL" id="KAF0731245.1"/>
    </source>
</evidence>
<feature type="region of interest" description="Disordered" evidence="1">
    <location>
        <begin position="37"/>
        <end position="57"/>
    </location>
</feature>
<keyword evidence="3" id="KW-1185">Reference proteome</keyword>
<accession>A0A6G0WUV6</accession>
<dbReference type="Proteomes" id="UP000481153">
    <property type="component" value="Unassembled WGS sequence"/>
</dbReference>
<feature type="compositionally biased region" description="Polar residues" evidence="1">
    <location>
        <begin position="48"/>
        <end position="57"/>
    </location>
</feature>
<evidence type="ECO:0000256" key="1">
    <source>
        <dbReference type="SAM" id="MobiDB-lite"/>
    </source>
</evidence>
<gene>
    <name evidence="2" type="ORF">Ae201684_011505</name>
</gene>
<reference evidence="2 3" key="1">
    <citation type="submission" date="2019-07" db="EMBL/GenBank/DDBJ databases">
        <title>Genomics analysis of Aphanomyces spp. identifies a new class of oomycete effector associated with host adaptation.</title>
        <authorList>
            <person name="Gaulin E."/>
        </authorList>
    </citation>
    <scope>NUCLEOTIDE SEQUENCE [LARGE SCALE GENOMIC DNA]</scope>
    <source>
        <strain evidence="2 3">ATCC 201684</strain>
    </source>
</reference>
<protein>
    <submittedName>
        <fullName evidence="2">Uncharacterized protein</fullName>
    </submittedName>
</protein>
<name>A0A6G0WUV6_9STRA</name>
<comment type="caution">
    <text evidence="2">The sequence shown here is derived from an EMBL/GenBank/DDBJ whole genome shotgun (WGS) entry which is preliminary data.</text>
</comment>
<feature type="region of interest" description="Disordered" evidence="1">
    <location>
        <begin position="296"/>
        <end position="320"/>
    </location>
</feature>
<evidence type="ECO:0000313" key="3">
    <source>
        <dbReference type="Proteomes" id="UP000481153"/>
    </source>
</evidence>
<feature type="region of interest" description="Disordered" evidence="1">
    <location>
        <begin position="214"/>
        <end position="274"/>
    </location>
</feature>
<organism evidence="2 3">
    <name type="scientific">Aphanomyces euteiches</name>
    <dbReference type="NCBI Taxonomy" id="100861"/>
    <lineage>
        <taxon>Eukaryota</taxon>
        <taxon>Sar</taxon>
        <taxon>Stramenopiles</taxon>
        <taxon>Oomycota</taxon>
        <taxon>Saprolegniomycetes</taxon>
        <taxon>Saprolegniales</taxon>
        <taxon>Verrucalvaceae</taxon>
        <taxon>Aphanomyces</taxon>
    </lineage>
</organism>